<dbReference type="PANTHER" id="PTHR12107">
    <property type="entry name" value="VOLTAGE-DEPENDENT CALCIUM CHANNEL GAMMA SUBUNIT"/>
    <property type="match status" value="1"/>
</dbReference>
<name>A0A8B7XHR0_ACAPL</name>
<proteinExistence type="predicted"/>
<dbReference type="AlphaFoldDB" id="A0A8B7XHR0"/>
<dbReference type="GO" id="GO:0051968">
    <property type="term" value="P:positive regulation of synaptic transmission, glutamatergic"/>
    <property type="evidence" value="ECO:0007669"/>
    <property type="project" value="TreeGrafter"/>
</dbReference>
<dbReference type="GO" id="GO:0005245">
    <property type="term" value="F:voltage-gated calcium channel activity"/>
    <property type="evidence" value="ECO:0007669"/>
    <property type="project" value="TreeGrafter"/>
</dbReference>
<dbReference type="GO" id="GO:0019226">
    <property type="term" value="P:transmission of nerve impulse"/>
    <property type="evidence" value="ECO:0007669"/>
    <property type="project" value="TreeGrafter"/>
</dbReference>
<dbReference type="PANTHER" id="PTHR12107:SF0">
    <property type="entry name" value="STARGAZIN (MAMMALIAN CALCIUM CHANNEL) HOMOLOG"/>
    <property type="match status" value="1"/>
</dbReference>
<evidence type="ECO:0000256" key="3">
    <source>
        <dbReference type="ARBA" id="ARBA00022989"/>
    </source>
</evidence>
<sequence length="216" mass="24078">MPWHPYTKILLLLCFIGLIAFLTTAMGLGSDYWLIYRLSANATADTNSTNVRLARAGVWRVCYRPEALPDDGKPCHNINYLSEVENRDPLYQYIYPVYGKDLLLGFLALVCIGVALIFVAEVLAMICLKKRSKAMYIGTAVIFILAGIVGSAGLIIFSLRGAQLLYDWPNSQLGESPYDMISFGWSFAITWLGAALALCNSTGYMWLARRHLDAMM</sequence>
<evidence type="ECO:0000256" key="1">
    <source>
        <dbReference type="ARBA" id="ARBA00004141"/>
    </source>
</evidence>
<keyword evidence="4 5" id="KW-0472">Membrane</keyword>
<evidence type="ECO:0000313" key="6">
    <source>
        <dbReference type="Proteomes" id="UP000694845"/>
    </source>
</evidence>
<gene>
    <name evidence="7" type="primary">LOC110973653</name>
</gene>
<accession>A0A8B7XHR0</accession>
<dbReference type="InterPro" id="IPR051072">
    <property type="entry name" value="CACNG_subunit"/>
</dbReference>
<dbReference type="GO" id="GO:0098970">
    <property type="term" value="P:postsynaptic neurotransmitter receptor diffusion trapping"/>
    <property type="evidence" value="ECO:0007669"/>
    <property type="project" value="TreeGrafter"/>
</dbReference>
<dbReference type="Pfam" id="PF13903">
    <property type="entry name" value="Claudin_2"/>
    <property type="match status" value="1"/>
</dbReference>
<feature type="transmembrane region" description="Helical" evidence="5">
    <location>
        <begin position="182"/>
        <end position="207"/>
    </location>
</feature>
<dbReference type="Gene3D" id="1.20.140.150">
    <property type="match status" value="1"/>
</dbReference>
<dbReference type="GeneID" id="110973653"/>
<dbReference type="GO" id="GO:0032281">
    <property type="term" value="C:AMPA glutamate receptor complex"/>
    <property type="evidence" value="ECO:0007669"/>
    <property type="project" value="TreeGrafter"/>
</dbReference>
<dbReference type="GO" id="GO:0098943">
    <property type="term" value="P:neurotransmitter receptor transport, postsynaptic endosome to lysosome"/>
    <property type="evidence" value="ECO:0007669"/>
    <property type="project" value="TreeGrafter"/>
</dbReference>
<dbReference type="KEGG" id="aplc:110973653"/>
<dbReference type="Proteomes" id="UP000694845">
    <property type="component" value="Unplaced"/>
</dbReference>
<comment type="subcellular location">
    <subcellularLocation>
        <location evidence="1">Membrane</location>
        <topology evidence="1">Multi-pass membrane protein</topology>
    </subcellularLocation>
</comment>
<keyword evidence="3 5" id="KW-1133">Transmembrane helix</keyword>
<dbReference type="InterPro" id="IPR004031">
    <property type="entry name" value="PMP22/EMP/MP20/Claudin"/>
</dbReference>
<dbReference type="GO" id="GO:0099590">
    <property type="term" value="P:neurotransmitter receptor internalization"/>
    <property type="evidence" value="ECO:0007669"/>
    <property type="project" value="TreeGrafter"/>
</dbReference>
<evidence type="ECO:0000313" key="7">
    <source>
        <dbReference type="RefSeq" id="XP_022080333.1"/>
    </source>
</evidence>
<dbReference type="OrthoDB" id="10330884at2759"/>
<feature type="transmembrane region" description="Helical" evidence="5">
    <location>
        <begin position="102"/>
        <end position="128"/>
    </location>
</feature>
<dbReference type="GO" id="GO:0098839">
    <property type="term" value="C:postsynaptic density membrane"/>
    <property type="evidence" value="ECO:0007669"/>
    <property type="project" value="TreeGrafter"/>
</dbReference>
<dbReference type="GO" id="GO:0016247">
    <property type="term" value="F:channel regulator activity"/>
    <property type="evidence" value="ECO:0007669"/>
    <property type="project" value="TreeGrafter"/>
</dbReference>
<protein>
    <submittedName>
        <fullName evidence="7">Uncharacterized protein LOC110973653</fullName>
    </submittedName>
</protein>
<evidence type="ECO:0000256" key="4">
    <source>
        <dbReference type="ARBA" id="ARBA00023136"/>
    </source>
</evidence>
<evidence type="ECO:0000256" key="5">
    <source>
        <dbReference type="SAM" id="Phobius"/>
    </source>
</evidence>
<evidence type="ECO:0000256" key="2">
    <source>
        <dbReference type="ARBA" id="ARBA00022692"/>
    </source>
</evidence>
<feature type="transmembrane region" description="Helical" evidence="5">
    <location>
        <begin position="140"/>
        <end position="162"/>
    </location>
</feature>
<dbReference type="OMA" id="WRVCYRP"/>
<reference evidence="7" key="1">
    <citation type="submission" date="2025-08" db="UniProtKB">
        <authorList>
            <consortium name="RefSeq"/>
        </authorList>
    </citation>
    <scope>IDENTIFICATION</scope>
</reference>
<keyword evidence="2 5" id="KW-0812">Transmembrane</keyword>
<keyword evidence="6" id="KW-1185">Reference proteome</keyword>
<organism evidence="6 7">
    <name type="scientific">Acanthaster planci</name>
    <name type="common">Crown-of-thorns starfish</name>
    <dbReference type="NCBI Taxonomy" id="133434"/>
    <lineage>
        <taxon>Eukaryota</taxon>
        <taxon>Metazoa</taxon>
        <taxon>Echinodermata</taxon>
        <taxon>Eleutherozoa</taxon>
        <taxon>Asterozoa</taxon>
        <taxon>Asteroidea</taxon>
        <taxon>Valvatacea</taxon>
        <taxon>Valvatida</taxon>
        <taxon>Acanthasteridae</taxon>
        <taxon>Acanthaster</taxon>
    </lineage>
</organism>
<dbReference type="RefSeq" id="XP_022080333.1">
    <property type="nucleotide sequence ID" value="XM_022224641.1"/>
</dbReference>